<evidence type="ECO:0000313" key="2">
    <source>
        <dbReference type="EMBL" id="QCE04405.1"/>
    </source>
</evidence>
<evidence type="ECO:0000256" key="1">
    <source>
        <dbReference type="SAM" id="MobiDB-lite"/>
    </source>
</evidence>
<reference evidence="2 3" key="1">
    <citation type="submission" date="2019-04" db="EMBL/GenBank/DDBJ databases">
        <title>An improved genome assembly and genetic linkage map for asparagus bean, Vigna unguiculata ssp. sesquipedialis.</title>
        <authorList>
            <person name="Xia Q."/>
            <person name="Zhang R."/>
            <person name="Dong Y."/>
        </authorList>
    </citation>
    <scope>NUCLEOTIDE SEQUENCE [LARGE SCALE GENOMIC DNA]</scope>
    <source>
        <tissue evidence="2">Leaf</tissue>
    </source>
</reference>
<dbReference type="Proteomes" id="UP000501690">
    <property type="component" value="Linkage Group LG8"/>
</dbReference>
<evidence type="ECO:0000313" key="3">
    <source>
        <dbReference type="Proteomes" id="UP000501690"/>
    </source>
</evidence>
<dbReference type="EMBL" id="CP039352">
    <property type="protein sequence ID" value="QCE04405.1"/>
    <property type="molecule type" value="Genomic_DNA"/>
</dbReference>
<dbReference type="AlphaFoldDB" id="A0A4D6MX07"/>
<proteinExistence type="predicted"/>
<accession>A0A4D6MX07</accession>
<keyword evidence="3" id="KW-1185">Reference proteome</keyword>
<name>A0A4D6MX07_VIGUN</name>
<gene>
    <name evidence="2" type="ORF">DEO72_LG8g2441</name>
</gene>
<organism evidence="2 3">
    <name type="scientific">Vigna unguiculata</name>
    <name type="common">Cowpea</name>
    <dbReference type="NCBI Taxonomy" id="3917"/>
    <lineage>
        <taxon>Eukaryota</taxon>
        <taxon>Viridiplantae</taxon>
        <taxon>Streptophyta</taxon>
        <taxon>Embryophyta</taxon>
        <taxon>Tracheophyta</taxon>
        <taxon>Spermatophyta</taxon>
        <taxon>Magnoliopsida</taxon>
        <taxon>eudicotyledons</taxon>
        <taxon>Gunneridae</taxon>
        <taxon>Pentapetalae</taxon>
        <taxon>rosids</taxon>
        <taxon>fabids</taxon>
        <taxon>Fabales</taxon>
        <taxon>Fabaceae</taxon>
        <taxon>Papilionoideae</taxon>
        <taxon>50 kb inversion clade</taxon>
        <taxon>NPAAA clade</taxon>
        <taxon>indigoferoid/millettioid clade</taxon>
        <taxon>Phaseoleae</taxon>
        <taxon>Vigna</taxon>
    </lineage>
</organism>
<sequence length="92" mass="10119">MQRNGSQSALSETNWPLRVSGCSPYLESLPSYTDGAPPWTPTNRGHGITSRPLKPYLESLPSYTDGAPPWTPTNRGHGITSRPLKRDPEDLT</sequence>
<feature type="region of interest" description="Disordered" evidence="1">
    <location>
        <begin position="33"/>
        <end position="92"/>
    </location>
</feature>
<protein>
    <submittedName>
        <fullName evidence="2">Uncharacterized protein</fullName>
    </submittedName>
</protein>